<dbReference type="GO" id="GO:0000166">
    <property type="term" value="F:nucleotide binding"/>
    <property type="evidence" value="ECO:0007669"/>
    <property type="project" value="InterPro"/>
</dbReference>
<protein>
    <submittedName>
        <fullName evidence="2">Ribonuclease D</fullName>
    </submittedName>
</protein>
<dbReference type="InterPro" id="IPR044876">
    <property type="entry name" value="HRDC_dom_sf"/>
</dbReference>
<dbReference type="InterPro" id="IPR002121">
    <property type="entry name" value="HRDC_dom"/>
</dbReference>
<dbReference type="InterPro" id="IPR041605">
    <property type="entry name" value="Exo_C"/>
</dbReference>
<proteinExistence type="predicted"/>
<dbReference type="GO" id="GO:0003676">
    <property type="term" value="F:nucleic acid binding"/>
    <property type="evidence" value="ECO:0007669"/>
    <property type="project" value="InterPro"/>
</dbReference>
<dbReference type="OrthoDB" id="144122at2"/>
<dbReference type="Pfam" id="PF00570">
    <property type="entry name" value="HRDC"/>
    <property type="match status" value="1"/>
</dbReference>
<dbReference type="InterPro" id="IPR010997">
    <property type="entry name" value="HRDC-like_sf"/>
</dbReference>
<dbReference type="PROSITE" id="PS50967">
    <property type="entry name" value="HRDC"/>
    <property type="match status" value="1"/>
</dbReference>
<dbReference type="InterPro" id="IPR051086">
    <property type="entry name" value="RNase_D-like"/>
</dbReference>
<dbReference type="PANTHER" id="PTHR47649:SF1">
    <property type="entry name" value="RIBONUCLEASE D"/>
    <property type="match status" value="1"/>
</dbReference>
<dbReference type="InterPro" id="IPR002562">
    <property type="entry name" value="3'-5'_exonuclease_dom"/>
</dbReference>
<dbReference type="SMART" id="SM00341">
    <property type="entry name" value="HRDC"/>
    <property type="match status" value="1"/>
</dbReference>
<reference evidence="2 3" key="1">
    <citation type="submission" date="2016-10" db="EMBL/GenBank/DDBJ databases">
        <authorList>
            <person name="de Groot N.N."/>
        </authorList>
    </citation>
    <scope>NUCLEOTIDE SEQUENCE [LARGE SCALE GENOMIC DNA]</scope>
    <source>
        <strain evidence="2 3">DSM 45434</strain>
    </source>
</reference>
<dbReference type="InterPro" id="IPR012337">
    <property type="entry name" value="RNaseH-like_sf"/>
</dbReference>
<dbReference type="RefSeq" id="WP_019192885.1">
    <property type="nucleotide sequence ID" value="NZ_LT629765.1"/>
</dbReference>
<evidence type="ECO:0000313" key="2">
    <source>
        <dbReference type="EMBL" id="SDR98129.1"/>
    </source>
</evidence>
<dbReference type="Gene3D" id="3.30.420.10">
    <property type="entry name" value="Ribonuclease H-like superfamily/Ribonuclease H"/>
    <property type="match status" value="1"/>
</dbReference>
<dbReference type="CDD" id="cd06142">
    <property type="entry name" value="RNaseD_exo"/>
    <property type="match status" value="1"/>
</dbReference>
<dbReference type="GO" id="GO:0006139">
    <property type="term" value="P:nucleobase-containing compound metabolic process"/>
    <property type="evidence" value="ECO:0007669"/>
    <property type="project" value="InterPro"/>
</dbReference>
<organism evidence="2 3">
    <name type="scientific">Corynebacterium timonense</name>
    <dbReference type="NCBI Taxonomy" id="441500"/>
    <lineage>
        <taxon>Bacteria</taxon>
        <taxon>Bacillati</taxon>
        <taxon>Actinomycetota</taxon>
        <taxon>Actinomycetes</taxon>
        <taxon>Mycobacteriales</taxon>
        <taxon>Corynebacteriaceae</taxon>
        <taxon>Corynebacterium</taxon>
    </lineage>
</organism>
<feature type="domain" description="HRDC" evidence="1">
    <location>
        <begin position="213"/>
        <end position="292"/>
    </location>
</feature>
<dbReference type="Pfam" id="PF01612">
    <property type="entry name" value="DNA_pol_A_exo1"/>
    <property type="match status" value="1"/>
</dbReference>
<gene>
    <name evidence="2" type="ORF">SAMN04488539_0765</name>
</gene>
<dbReference type="SMART" id="SM00474">
    <property type="entry name" value="35EXOc"/>
    <property type="match status" value="1"/>
</dbReference>
<evidence type="ECO:0000259" key="1">
    <source>
        <dbReference type="PROSITE" id="PS50967"/>
    </source>
</evidence>
<dbReference type="AlphaFoldDB" id="A0A1H1NIH9"/>
<dbReference type="PANTHER" id="PTHR47649">
    <property type="entry name" value="RIBONUCLEASE D"/>
    <property type="match status" value="1"/>
</dbReference>
<dbReference type="Pfam" id="PF18305">
    <property type="entry name" value="DNA_pol_A_exoN"/>
    <property type="match status" value="1"/>
</dbReference>
<dbReference type="InterPro" id="IPR036397">
    <property type="entry name" value="RNaseH_sf"/>
</dbReference>
<accession>A0A1H1NIH9</accession>
<dbReference type="GO" id="GO:0008408">
    <property type="term" value="F:3'-5' exonuclease activity"/>
    <property type="evidence" value="ECO:0007669"/>
    <property type="project" value="InterPro"/>
</dbReference>
<keyword evidence="3" id="KW-1185">Reference proteome</keyword>
<name>A0A1H1NIH9_9CORY</name>
<evidence type="ECO:0000313" key="3">
    <source>
        <dbReference type="Proteomes" id="UP000182237"/>
    </source>
</evidence>
<dbReference type="STRING" id="1203190.GCA_000312345_00013"/>
<dbReference type="eggNOG" id="COG0349">
    <property type="taxonomic scope" value="Bacteria"/>
</dbReference>
<sequence length="393" mass="42973">MPAFELVADPHAYRRAASALARGRGPFAIDTERASAYRYDDRAFLVQVFRRDAGTFLIAPEGHREAVRDIFSPVLGGGEWILHAAGEDLPSLAALGLFPGSLFDTELAGRLGGFSHPNLAAMVERFLGVTLEKGHGREDWSTVPLPRSWQEYAALDVAYLNELAEAQAEYLDARGFLGFAEQEFADLVRRHRARPAPAPKTWRDIKGVTALRSPAQLQVAKHLWRARDAHARDTDTAPGRVLPNRLLVELARTQPRSAAETAHTSGFPRRRRGAAEAWSRVIRDALDADPATWPERARPASDGAPGKRAWQQFYPESWEALNAARDAISEVAATLGTEPDTLLQPAVAREVVWATHRGGGADTHAVALELSRQGARSWQVELTAAALAGALRS</sequence>
<dbReference type="SUPFAM" id="SSF47819">
    <property type="entry name" value="HRDC-like"/>
    <property type="match status" value="1"/>
</dbReference>
<dbReference type="SUPFAM" id="SSF53098">
    <property type="entry name" value="Ribonuclease H-like"/>
    <property type="match status" value="1"/>
</dbReference>
<dbReference type="EMBL" id="LT629765">
    <property type="protein sequence ID" value="SDR98129.1"/>
    <property type="molecule type" value="Genomic_DNA"/>
</dbReference>
<dbReference type="Proteomes" id="UP000182237">
    <property type="component" value="Chromosome I"/>
</dbReference>
<dbReference type="Gene3D" id="1.10.150.80">
    <property type="entry name" value="HRDC domain"/>
    <property type="match status" value="2"/>
</dbReference>